<evidence type="ECO:0000256" key="6">
    <source>
        <dbReference type="PROSITE-ProRule" id="PRU00089"/>
    </source>
</evidence>
<dbReference type="Gene3D" id="1.10.10.10">
    <property type="entry name" value="Winged helix-like DNA-binding domain superfamily/Winged helix DNA-binding domain"/>
    <property type="match status" value="1"/>
</dbReference>
<feature type="region of interest" description="Disordered" evidence="7">
    <location>
        <begin position="593"/>
        <end position="622"/>
    </location>
</feature>
<keyword evidence="3 6" id="KW-0238">DNA-binding</keyword>
<dbReference type="CDD" id="cd20031">
    <property type="entry name" value="FH_FOXN2-like"/>
    <property type="match status" value="1"/>
</dbReference>
<accession>A0A267GC80</accession>
<keyword evidence="5 6" id="KW-0539">Nucleus</keyword>
<dbReference type="EMBL" id="NIVC01000440">
    <property type="protein sequence ID" value="PAA82964.1"/>
    <property type="molecule type" value="Genomic_DNA"/>
</dbReference>
<proteinExistence type="predicted"/>
<feature type="non-terminal residue" evidence="9">
    <location>
        <position position="1"/>
    </location>
</feature>
<dbReference type="GO" id="GO:0005634">
    <property type="term" value="C:nucleus"/>
    <property type="evidence" value="ECO:0007669"/>
    <property type="project" value="UniProtKB-SubCell"/>
</dbReference>
<feature type="compositionally biased region" description="Polar residues" evidence="7">
    <location>
        <begin position="1"/>
        <end position="22"/>
    </location>
</feature>
<dbReference type="Proteomes" id="UP000215902">
    <property type="component" value="Unassembled WGS sequence"/>
</dbReference>
<comment type="caution">
    <text evidence="9">The sequence shown here is derived from an EMBL/GenBank/DDBJ whole genome shotgun (WGS) entry which is preliminary data.</text>
</comment>
<dbReference type="SUPFAM" id="SSF46785">
    <property type="entry name" value="Winged helix' DNA-binding domain"/>
    <property type="match status" value="1"/>
</dbReference>
<evidence type="ECO:0000256" key="5">
    <source>
        <dbReference type="ARBA" id="ARBA00023242"/>
    </source>
</evidence>
<name>A0A267GC80_9PLAT</name>
<organism evidence="9 10">
    <name type="scientific">Macrostomum lignano</name>
    <dbReference type="NCBI Taxonomy" id="282301"/>
    <lineage>
        <taxon>Eukaryota</taxon>
        <taxon>Metazoa</taxon>
        <taxon>Spiralia</taxon>
        <taxon>Lophotrochozoa</taxon>
        <taxon>Platyhelminthes</taxon>
        <taxon>Rhabditophora</taxon>
        <taxon>Macrostomorpha</taxon>
        <taxon>Macrostomida</taxon>
        <taxon>Macrostomidae</taxon>
        <taxon>Macrostomum</taxon>
    </lineage>
</organism>
<dbReference type="InterPro" id="IPR018122">
    <property type="entry name" value="TF_fork_head_CS_1"/>
</dbReference>
<keyword evidence="10" id="KW-1185">Reference proteome</keyword>
<evidence type="ECO:0000256" key="4">
    <source>
        <dbReference type="ARBA" id="ARBA00023163"/>
    </source>
</evidence>
<evidence type="ECO:0000256" key="3">
    <source>
        <dbReference type="ARBA" id="ARBA00023125"/>
    </source>
</evidence>
<feature type="DNA-binding region" description="Fork-head" evidence="6">
    <location>
        <begin position="184"/>
        <end position="268"/>
    </location>
</feature>
<feature type="region of interest" description="Disordered" evidence="7">
    <location>
        <begin position="294"/>
        <end position="317"/>
    </location>
</feature>
<feature type="compositionally biased region" description="Low complexity" evidence="7">
    <location>
        <begin position="611"/>
        <end position="622"/>
    </location>
</feature>
<evidence type="ECO:0000256" key="2">
    <source>
        <dbReference type="ARBA" id="ARBA00023015"/>
    </source>
</evidence>
<dbReference type="InterPro" id="IPR036388">
    <property type="entry name" value="WH-like_DNA-bd_sf"/>
</dbReference>
<dbReference type="STRING" id="282301.A0A267GC80"/>
<comment type="subcellular location">
    <subcellularLocation>
        <location evidence="1 6">Nucleus</location>
    </subcellularLocation>
</comment>
<dbReference type="PROSITE" id="PS50039">
    <property type="entry name" value="FORK_HEAD_3"/>
    <property type="match status" value="1"/>
</dbReference>
<dbReference type="GO" id="GO:0000987">
    <property type="term" value="F:cis-regulatory region sequence-specific DNA binding"/>
    <property type="evidence" value="ECO:0007669"/>
    <property type="project" value="TreeGrafter"/>
</dbReference>
<dbReference type="GO" id="GO:0003700">
    <property type="term" value="F:DNA-binding transcription factor activity"/>
    <property type="evidence" value="ECO:0007669"/>
    <property type="project" value="InterPro"/>
</dbReference>
<keyword evidence="4" id="KW-0804">Transcription</keyword>
<dbReference type="OrthoDB" id="5954824at2759"/>
<feature type="domain" description="Fork-head" evidence="8">
    <location>
        <begin position="184"/>
        <end position="268"/>
    </location>
</feature>
<dbReference type="AlphaFoldDB" id="A0A267GC80"/>
<dbReference type="SMART" id="SM00339">
    <property type="entry name" value="FH"/>
    <property type="match status" value="1"/>
</dbReference>
<evidence type="ECO:0000256" key="1">
    <source>
        <dbReference type="ARBA" id="ARBA00004123"/>
    </source>
</evidence>
<evidence type="ECO:0000256" key="7">
    <source>
        <dbReference type="SAM" id="MobiDB-lite"/>
    </source>
</evidence>
<dbReference type="PANTHER" id="PTHR13962">
    <property type="entry name" value="FORKHEAD BOX PROTEIN N3-LIKE PROTEIN-RELATED"/>
    <property type="match status" value="1"/>
</dbReference>
<evidence type="ECO:0000313" key="10">
    <source>
        <dbReference type="Proteomes" id="UP000215902"/>
    </source>
</evidence>
<sequence>SVQAILPFETNNSRNSKSTASAMSRLMLDDSPPPLSAADSDDSSAELLARRLALSDSLAASYPAAALSNALRDAPGASALDDVDDDAVGAADPLSRSCFASLRASPSVGGGGSELGDLDWLVNYRPPDLLNPGLGESDATGQLPAAEAAGAASVKKEPFPQSTFASSGNRFHSDYDPHKDRLLKPPYSFSCLIFMALEAAPNKCLPVRRIYQWIEQKFPFYRQAQNGWKNSVRHNLSLNKSFTKVQRDTSAKGSLWTIDPMARAGMLQALKKTPYHPYAQVQMFSATGTMYKTGGGGMRREAKSPLPLQQQQQQGSSYSSVLGTNALLAHSSAMVKMDDNVSSNCDDELASVSDIQQQQQQQRMQYHPNVNSFKGHVTPVKGPPTLKQPSPSESQPLQQQQQQQQQQQPAIKSETFDEADEDKSKQRQRCRKQDLLPSAHLYPFLAAKMKRLVHILGDQAADGQQLAGSDATSLRELRRQRGDIVDVDVDEDEDDDEDEDGYVEIEQPIKRPRGRPRKDCAQMYRLLPPARLLKKKKRKRRSSGMPSVNQLVAAAQMAQMKRAATAATAATATATATEAKPAVSNATISSAATVSNDTSDNAKAANDKPASDAAAQSSSSSKAKLPDARALYLKYRCQSSDDASAAATTTTDAAAGEATVQPRRLPPILSVGGLAETRDKIPIEEASVLASLALNGATRESQPSSEPIGTANSAKQPPVVASPIVVKSSAASSLIGSRVHIVTSSASRSASAAGSGRFSIANGGSGIVVKLAGKPLN</sequence>
<dbReference type="InterPro" id="IPR001766">
    <property type="entry name" value="Fork_head_dom"/>
</dbReference>
<dbReference type="InterPro" id="IPR030456">
    <property type="entry name" value="TF_fork_head_CS_2"/>
</dbReference>
<dbReference type="Pfam" id="PF00250">
    <property type="entry name" value="Forkhead"/>
    <property type="match status" value="1"/>
</dbReference>
<evidence type="ECO:0000313" key="9">
    <source>
        <dbReference type="EMBL" id="PAA82964.1"/>
    </source>
</evidence>
<gene>
    <name evidence="9" type="ORF">BOX15_Mlig027378g4</name>
</gene>
<keyword evidence="2" id="KW-0805">Transcription regulation</keyword>
<reference evidence="9 10" key="1">
    <citation type="submission" date="2017-06" db="EMBL/GenBank/DDBJ databases">
        <title>A platform for efficient transgenesis in Macrostomum lignano, a flatworm model organism for stem cell research.</title>
        <authorList>
            <person name="Berezikov E."/>
        </authorList>
    </citation>
    <scope>NUCLEOTIDE SEQUENCE [LARGE SCALE GENOMIC DNA]</scope>
    <source>
        <strain evidence="9">DV1</strain>
        <tissue evidence="9">Whole organism</tissue>
    </source>
</reference>
<dbReference type="InterPro" id="IPR036390">
    <property type="entry name" value="WH_DNA-bd_sf"/>
</dbReference>
<dbReference type="PROSITE" id="PS00658">
    <property type="entry name" value="FORK_HEAD_2"/>
    <property type="match status" value="1"/>
</dbReference>
<evidence type="ECO:0000259" key="8">
    <source>
        <dbReference type="PROSITE" id="PS50039"/>
    </source>
</evidence>
<dbReference type="PROSITE" id="PS00657">
    <property type="entry name" value="FORK_HEAD_1"/>
    <property type="match status" value="1"/>
</dbReference>
<feature type="region of interest" description="Disordered" evidence="7">
    <location>
        <begin position="1"/>
        <end position="42"/>
    </location>
</feature>
<dbReference type="InterPro" id="IPR047119">
    <property type="entry name" value="FOXN2/3-like"/>
</dbReference>
<dbReference type="PRINTS" id="PR00053">
    <property type="entry name" value="FORKHEAD"/>
</dbReference>
<feature type="compositionally biased region" description="Low complexity" evidence="7">
    <location>
        <begin position="388"/>
        <end position="409"/>
    </location>
</feature>
<protein>
    <recommendedName>
        <fullName evidence="8">Fork-head domain-containing protein</fullName>
    </recommendedName>
</protein>
<feature type="region of interest" description="Disordered" evidence="7">
    <location>
        <begin position="339"/>
        <end position="432"/>
    </location>
</feature>